<protein>
    <submittedName>
        <fullName evidence="2">DsbA family protein</fullName>
    </submittedName>
</protein>
<comment type="caution">
    <text evidence="2">The sequence shown here is derived from an EMBL/GenBank/DDBJ whole genome shotgun (WGS) entry which is preliminary data.</text>
</comment>
<dbReference type="SUPFAM" id="SSF52833">
    <property type="entry name" value="Thioredoxin-like"/>
    <property type="match status" value="1"/>
</dbReference>
<reference evidence="2" key="1">
    <citation type="submission" date="2020-08" db="EMBL/GenBank/DDBJ databases">
        <title>Pontibacter sp. SD6 16S ribosomal RNA gene Genome sequencing and assembly.</title>
        <authorList>
            <person name="Kang M."/>
        </authorList>
    </citation>
    <scope>NUCLEOTIDE SEQUENCE</scope>
    <source>
        <strain evidence="2">SD6</strain>
    </source>
</reference>
<proteinExistence type="predicted"/>
<dbReference type="EMBL" id="JACRVF010000001">
    <property type="protein sequence ID" value="MBC5991749.1"/>
    <property type="molecule type" value="Genomic_DNA"/>
</dbReference>
<keyword evidence="3" id="KW-1185">Reference proteome</keyword>
<feature type="domain" description="DSBA-like thioredoxin" evidence="1">
    <location>
        <begin position="17"/>
        <end position="209"/>
    </location>
</feature>
<dbReference type="InterPro" id="IPR036249">
    <property type="entry name" value="Thioredoxin-like_sf"/>
</dbReference>
<dbReference type="Gene3D" id="1.10.472.60">
    <property type="entry name" value="putative protein disulfide isomerase domain"/>
    <property type="match status" value="1"/>
</dbReference>
<accession>A0A923SHH4</accession>
<organism evidence="2 3">
    <name type="scientific">Pontibacter cellulosilyticus</name>
    <dbReference type="NCBI Taxonomy" id="1720253"/>
    <lineage>
        <taxon>Bacteria</taxon>
        <taxon>Pseudomonadati</taxon>
        <taxon>Bacteroidota</taxon>
        <taxon>Cytophagia</taxon>
        <taxon>Cytophagales</taxon>
        <taxon>Hymenobacteraceae</taxon>
        <taxon>Pontibacter</taxon>
    </lineage>
</organism>
<dbReference type="Pfam" id="PF01323">
    <property type="entry name" value="DSBA"/>
    <property type="match status" value="1"/>
</dbReference>
<evidence type="ECO:0000313" key="3">
    <source>
        <dbReference type="Proteomes" id="UP000603640"/>
    </source>
</evidence>
<dbReference type="Gene3D" id="3.40.30.10">
    <property type="entry name" value="Glutaredoxin"/>
    <property type="match status" value="1"/>
</dbReference>
<dbReference type="Proteomes" id="UP000603640">
    <property type="component" value="Unassembled WGS sequence"/>
</dbReference>
<dbReference type="AlphaFoldDB" id="A0A923SHH4"/>
<gene>
    <name evidence="2" type="ORF">H8S84_02745</name>
</gene>
<dbReference type="InterPro" id="IPR001853">
    <property type="entry name" value="DSBA-like_thioredoxin_dom"/>
</dbReference>
<dbReference type="CDD" id="cd03025">
    <property type="entry name" value="DsbA_FrnE_like"/>
    <property type="match status" value="1"/>
</dbReference>
<sequence>MEKQKEDLLDILHLIYVMDPMCSWCYGFAPVIRRTIEEQQGTMQFKLVMGGLRPGTEKPLEEQMKASIKQHWQDVDQVTGQPFDYTFFNREDFVYDTEPACRAVVTMRYLKPEMEFEMAEAVQSAFYANNNDVTKPEVLASIALQFGIEEEEFLEKFRSDEILEKTKQDFVIARHLQATAFPSLYILNGTNIHLVSRGYRPYDGLSAHLQRVIKEIAPNQSQTK</sequence>
<dbReference type="PANTHER" id="PTHR13887:SF54">
    <property type="entry name" value="DSBA FAMILY PROTEIN"/>
    <property type="match status" value="1"/>
</dbReference>
<dbReference type="PANTHER" id="PTHR13887">
    <property type="entry name" value="GLUTATHIONE S-TRANSFERASE KAPPA"/>
    <property type="match status" value="1"/>
</dbReference>
<evidence type="ECO:0000313" key="2">
    <source>
        <dbReference type="EMBL" id="MBC5991749.1"/>
    </source>
</evidence>
<name>A0A923SHH4_9BACT</name>
<evidence type="ECO:0000259" key="1">
    <source>
        <dbReference type="Pfam" id="PF01323"/>
    </source>
</evidence>
<dbReference type="RefSeq" id="WP_187065736.1">
    <property type="nucleotide sequence ID" value="NZ_JACRVF010000001.1"/>
</dbReference>